<proteinExistence type="predicted"/>
<accession>A0A9W4D0U1</accession>
<dbReference type="AlphaFoldDB" id="A0A9W4D0U1"/>
<evidence type="ECO:0000313" key="3">
    <source>
        <dbReference type="Proteomes" id="UP000683417"/>
    </source>
</evidence>
<name>A0A9W4D0U1_BLUGR</name>
<dbReference type="EMBL" id="CAJHIT010000006">
    <property type="protein sequence ID" value="CAD6502508.1"/>
    <property type="molecule type" value="Genomic_DNA"/>
</dbReference>
<organism evidence="2 3">
    <name type="scientific">Blumeria graminis f. sp. triticale</name>
    <dbReference type="NCBI Taxonomy" id="1689686"/>
    <lineage>
        <taxon>Eukaryota</taxon>
        <taxon>Fungi</taxon>
        <taxon>Dikarya</taxon>
        <taxon>Ascomycota</taxon>
        <taxon>Pezizomycotina</taxon>
        <taxon>Leotiomycetes</taxon>
        <taxon>Erysiphales</taxon>
        <taxon>Erysiphaceae</taxon>
        <taxon>Blumeria</taxon>
    </lineage>
</organism>
<comment type="caution">
    <text evidence="2">The sequence shown here is derived from an EMBL/GenBank/DDBJ whole genome shotgun (WGS) entry which is preliminary data.</text>
</comment>
<evidence type="ECO:0000313" key="1">
    <source>
        <dbReference type="EMBL" id="CAD6502508.1"/>
    </source>
</evidence>
<sequence>MSPITSRQWHGHGQLHLDLEPYRIGRDQVLTLPLASSAHVISGLLATDAGSRRMHFG</sequence>
<dbReference type="Proteomes" id="UP000683417">
    <property type="component" value="Unassembled WGS sequence"/>
</dbReference>
<protein>
    <submittedName>
        <fullName evidence="1">BgTH12-05100</fullName>
    </submittedName>
    <submittedName>
        <fullName evidence="2">BgTH12-05102</fullName>
    </submittedName>
</protein>
<gene>
    <name evidence="1" type="ORF">BGTH12_LOCUS3866</name>
    <name evidence="2" type="ORF">BGTH12_LOCUS3868</name>
</gene>
<evidence type="ECO:0000313" key="2">
    <source>
        <dbReference type="EMBL" id="CAD6502510.1"/>
    </source>
</evidence>
<dbReference type="EMBL" id="CAJHIT010000006">
    <property type="protein sequence ID" value="CAD6502510.1"/>
    <property type="molecule type" value="Genomic_DNA"/>
</dbReference>
<reference evidence="2" key="1">
    <citation type="submission" date="2020-10" db="EMBL/GenBank/DDBJ databases">
        <authorList>
            <person name="Muller C M."/>
        </authorList>
    </citation>
    <scope>NUCLEOTIDE SEQUENCE</scope>
    <source>
        <strain evidence="2">THUN-12</strain>
    </source>
</reference>